<dbReference type="InterPro" id="IPR052537">
    <property type="entry name" value="Extradiol_RC_dioxygenase"/>
</dbReference>
<dbReference type="EMBL" id="JAVRHT010000034">
    <property type="protein sequence ID" value="MDT0632655.1"/>
    <property type="molecule type" value="Genomic_DNA"/>
</dbReference>
<protein>
    <submittedName>
        <fullName evidence="3">VOC family protein</fullName>
    </submittedName>
</protein>
<dbReference type="PROSITE" id="PS51819">
    <property type="entry name" value="VOC"/>
    <property type="match status" value="1"/>
</dbReference>
<feature type="region of interest" description="Disordered" evidence="1">
    <location>
        <begin position="291"/>
        <end position="313"/>
    </location>
</feature>
<evidence type="ECO:0000259" key="2">
    <source>
        <dbReference type="PROSITE" id="PS51819"/>
    </source>
</evidence>
<sequence length="313" mass="33457">MSFRTPGLHHVTATTDGDQEDLDFFAGTLGLSLIKQTVNFDDHDVYHFYYADAAGTPGSVMTTFPYGRRDVRQGQDGVGITSLVAFSAPVGSQTFWEQRFAERGVATESAEVMGRPALRISDPSGLPLAVAFGEDDRAGAPGLDAEVALRGVLGVQLRVRQAAPVAAFLADSFGMEVTQTETGHLAQAEGGGPGQMVELVEDASAPEAKNGLGTVHHVAFRARTDAERDALHDRLAAEGVKVTETRDRSYFRSIYFRDRERTGGVLFEVATDGPGFDLDEPAGALGRELRLPPGVDDEQAVREGLPDVAVPTP</sequence>
<feature type="domain" description="VOC" evidence="2">
    <location>
        <begin position="151"/>
        <end position="272"/>
    </location>
</feature>
<organism evidence="3 4">
    <name type="scientific">Rubrivirga litoralis</name>
    <dbReference type="NCBI Taxonomy" id="3075598"/>
    <lineage>
        <taxon>Bacteria</taxon>
        <taxon>Pseudomonadati</taxon>
        <taxon>Rhodothermota</taxon>
        <taxon>Rhodothermia</taxon>
        <taxon>Rhodothermales</taxon>
        <taxon>Rubricoccaceae</taxon>
        <taxon>Rubrivirga</taxon>
    </lineage>
</organism>
<dbReference type="SUPFAM" id="SSF54593">
    <property type="entry name" value="Glyoxalase/Bleomycin resistance protein/Dihydroxybiphenyl dioxygenase"/>
    <property type="match status" value="1"/>
</dbReference>
<reference evidence="3 4" key="1">
    <citation type="submission" date="2023-09" db="EMBL/GenBank/DDBJ databases">
        <authorList>
            <person name="Rey-Velasco X."/>
        </authorList>
    </citation>
    <scope>NUCLEOTIDE SEQUENCE [LARGE SCALE GENOMIC DNA]</scope>
    <source>
        <strain evidence="3 4">F394</strain>
    </source>
</reference>
<dbReference type="Pfam" id="PF00903">
    <property type="entry name" value="Glyoxalase"/>
    <property type="match status" value="1"/>
</dbReference>
<dbReference type="Gene3D" id="3.10.180.10">
    <property type="entry name" value="2,3-Dihydroxybiphenyl 1,2-Dioxygenase, domain 1"/>
    <property type="match status" value="2"/>
</dbReference>
<evidence type="ECO:0000313" key="4">
    <source>
        <dbReference type="Proteomes" id="UP001267426"/>
    </source>
</evidence>
<gene>
    <name evidence="3" type="ORF">RM540_12915</name>
</gene>
<dbReference type="PANTHER" id="PTHR36110">
    <property type="entry name" value="RING-CLEAVING DIOXYGENASE MHQE-RELATED"/>
    <property type="match status" value="1"/>
</dbReference>
<dbReference type="InterPro" id="IPR037523">
    <property type="entry name" value="VOC_core"/>
</dbReference>
<dbReference type="InterPro" id="IPR029068">
    <property type="entry name" value="Glyas_Bleomycin-R_OHBP_Dase"/>
</dbReference>
<comment type="caution">
    <text evidence="3">The sequence shown here is derived from an EMBL/GenBank/DDBJ whole genome shotgun (WGS) entry which is preliminary data.</text>
</comment>
<proteinExistence type="predicted"/>
<accession>A0ABU3BTN4</accession>
<name>A0ABU3BTN4_9BACT</name>
<keyword evidence="4" id="KW-1185">Reference proteome</keyword>
<dbReference type="RefSeq" id="WP_311664749.1">
    <property type="nucleotide sequence ID" value="NZ_JAVRHT010000034.1"/>
</dbReference>
<dbReference type="InterPro" id="IPR004360">
    <property type="entry name" value="Glyas_Fos-R_dOase_dom"/>
</dbReference>
<evidence type="ECO:0000256" key="1">
    <source>
        <dbReference type="SAM" id="MobiDB-lite"/>
    </source>
</evidence>
<dbReference type="Proteomes" id="UP001267426">
    <property type="component" value="Unassembled WGS sequence"/>
</dbReference>
<dbReference type="PANTHER" id="PTHR36110:SF2">
    <property type="entry name" value="RING-CLEAVING DIOXYGENASE MHQE-RELATED"/>
    <property type="match status" value="1"/>
</dbReference>
<evidence type="ECO:0000313" key="3">
    <source>
        <dbReference type="EMBL" id="MDT0632655.1"/>
    </source>
</evidence>